<feature type="signal peptide" evidence="8">
    <location>
        <begin position="1"/>
        <end position="19"/>
    </location>
</feature>
<dbReference type="InterPro" id="IPR002401">
    <property type="entry name" value="Cyt_P450_E_grp-I"/>
</dbReference>
<feature type="region of interest" description="Disordered" evidence="7">
    <location>
        <begin position="200"/>
        <end position="222"/>
    </location>
</feature>
<keyword evidence="10" id="KW-1185">Reference proteome</keyword>
<comment type="caution">
    <text evidence="9">The sequence shown here is derived from an EMBL/GenBank/DDBJ whole genome shotgun (WGS) entry which is preliminary data.</text>
</comment>
<dbReference type="OMA" id="NPKYWPA"/>
<evidence type="ECO:0000256" key="8">
    <source>
        <dbReference type="SAM" id="SignalP"/>
    </source>
</evidence>
<dbReference type="EMBL" id="CABT02000014">
    <property type="protein sequence ID" value="CCC10796.1"/>
    <property type="molecule type" value="Genomic_DNA"/>
</dbReference>
<evidence type="ECO:0000256" key="5">
    <source>
        <dbReference type="ARBA" id="ARBA00023004"/>
    </source>
</evidence>
<keyword evidence="3" id="KW-0349">Heme</keyword>
<dbReference type="GeneID" id="10803761"/>
<dbReference type="GO" id="GO:0004497">
    <property type="term" value="F:monooxygenase activity"/>
    <property type="evidence" value="ECO:0007669"/>
    <property type="project" value="InterPro"/>
</dbReference>
<evidence type="ECO:0000256" key="1">
    <source>
        <dbReference type="ARBA" id="ARBA00004792"/>
    </source>
</evidence>
<dbReference type="Gene3D" id="1.10.630.10">
    <property type="entry name" value="Cytochrome P450"/>
    <property type="match status" value="1"/>
</dbReference>
<evidence type="ECO:0000256" key="3">
    <source>
        <dbReference type="ARBA" id="ARBA00022617"/>
    </source>
</evidence>
<reference evidence="9 10" key="1">
    <citation type="journal article" date="2010" name="PLoS Genet.">
        <title>De novo assembly of a 40 Mb eukaryotic genome from short sequence reads: Sordaria macrospora, a model organism for fungal morphogenesis.</title>
        <authorList>
            <person name="Nowrousian M."/>
            <person name="Stajich J."/>
            <person name="Chu M."/>
            <person name="Engh I."/>
            <person name="Espagne E."/>
            <person name="Halliday K."/>
            <person name="Kamerewerd J."/>
            <person name="Kempken F."/>
            <person name="Knab B."/>
            <person name="Kuo H.C."/>
            <person name="Osiewacz H.D."/>
            <person name="Poeggeler S."/>
            <person name="Read N."/>
            <person name="Seiler S."/>
            <person name="Smith K."/>
            <person name="Zickler D."/>
            <person name="Kueck U."/>
            <person name="Freitag M."/>
        </authorList>
    </citation>
    <scope>NUCLEOTIDE SEQUENCE [LARGE SCALE GENOMIC DNA]</scope>
    <source>
        <strain evidence="10">ATCC MYA-333 / DSM 997 / K(L3346) / K-hell</strain>
        <tissue evidence="9">Mycelium</tissue>
    </source>
</reference>
<sequence length="675" mass="76082">MRLNILLALSGLFVAWAAAYKIYTGFKTNIAKARKAGYPVLITPIYPLSPLWLTTRTFLLPLLTRFLSFLLPASVYSSHIHPWLFVMTPDWEYHPSPSRHFAQQQVGSDTFIAASWNGLCCYTRDAGVIHQVMSRREAFPKDTRQYGILEIFGSNVVTTEGQVWRMHRKVTSASFNERNAGFTFREAVRQTKGMVGGWFASSGEQNGGQHREENGGQNEGKEKEMTGTITTLEHDTMRWALNIIGYVGFGLRLIWPHESMPTDVDPKLAKYGSLEPPAGYSMTFADSLATVLERILVILLVPSAVLKRIPRSWGRIGAKMHEAWEAKVNYTKYMNTFLAEKVEDIRAGRKEKEGMNIMGQLVRSKYDISSSSSSLEKNDSATNSTWKLEDSEIMGNAFIMTLAGHETTANVTHFTLIELAIHPEAQRRVQRDIDAIFGRDSDPETWDYEKNINALLASYIGAVINETLRLIPPVVVTPKRVADTDQWLQDETDGQRHHMPAMMPIMPVISAVQRNKRFWPALDKTKQEGDAGDLDEWLPDRWKRKRTTAATKASTHPPPFSGPFAAPLFPSLTARVPAWGRRIAMVEMVAAMAVMFQKYSVELAVDEWVPGGDEEIQKMGVEEKREVYKKAQEKAKDTVLQAKSVVTLKLTGGRHVPVRFVRRGKERFVGDEGLC</sequence>
<accession>F7VZ49</accession>
<keyword evidence="6" id="KW-0045">Antibiotic biosynthesis</keyword>
<dbReference type="GO" id="GO:0020037">
    <property type="term" value="F:heme binding"/>
    <property type="evidence" value="ECO:0007669"/>
    <property type="project" value="InterPro"/>
</dbReference>
<keyword evidence="8" id="KW-0732">Signal</keyword>
<proteinExistence type="inferred from homology"/>
<feature type="chain" id="PRO_5003363870" evidence="8">
    <location>
        <begin position="20"/>
        <end position="675"/>
    </location>
</feature>
<dbReference type="GO" id="GO:0017000">
    <property type="term" value="P:antibiotic biosynthetic process"/>
    <property type="evidence" value="ECO:0007669"/>
    <property type="project" value="UniProtKB-KW"/>
</dbReference>
<dbReference type="VEuPathDB" id="FungiDB:SMAC_07813"/>
<evidence type="ECO:0000256" key="4">
    <source>
        <dbReference type="ARBA" id="ARBA00022723"/>
    </source>
</evidence>
<feature type="compositionally biased region" description="Basic and acidic residues" evidence="7">
    <location>
        <begin position="209"/>
        <end position="222"/>
    </location>
</feature>
<gene>
    <name evidence="9" type="ORF">SMAC_07813</name>
</gene>
<dbReference type="SUPFAM" id="SSF48264">
    <property type="entry name" value="Cytochrome P450"/>
    <property type="match status" value="1"/>
</dbReference>
<dbReference type="InterPro" id="IPR001128">
    <property type="entry name" value="Cyt_P450"/>
</dbReference>
<dbReference type="InterPro" id="IPR050121">
    <property type="entry name" value="Cytochrome_P450_monoxygenase"/>
</dbReference>
<dbReference type="Proteomes" id="UP000001881">
    <property type="component" value="Unassembled WGS sequence"/>
</dbReference>
<dbReference type="InterPro" id="IPR036396">
    <property type="entry name" value="Cyt_P450_sf"/>
</dbReference>
<organism evidence="9 10">
    <name type="scientific">Sordaria macrospora (strain ATCC MYA-333 / DSM 997 / K(L3346) / K-hell)</name>
    <dbReference type="NCBI Taxonomy" id="771870"/>
    <lineage>
        <taxon>Eukaryota</taxon>
        <taxon>Fungi</taxon>
        <taxon>Dikarya</taxon>
        <taxon>Ascomycota</taxon>
        <taxon>Pezizomycotina</taxon>
        <taxon>Sordariomycetes</taxon>
        <taxon>Sordariomycetidae</taxon>
        <taxon>Sordariales</taxon>
        <taxon>Sordariaceae</taxon>
        <taxon>Sordaria</taxon>
    </lineage>
</organism>
<dbReference type="CDD" id="cd11070">
    <property type="entry name" value="CYP56-like"/>
    <property type="match status" value="1"/>
</dbReference>
<name>F7VZ49_SORMK</name>
<dbReference type="AlphaFoldDB" id="F7VZ49"/>
<dbReference type="GO" id="GO:0016705">
    <property type="term" value="F:oxidoreductase activity, acting on paired donors, with incorporation or reduction of molecular oxygen"/>
    <property type="evidence" value="ECO:0007669"/>
    <property type="project" value="InterPro"/>
</dbReference>
<evidence type="ECO:0000313" key="9">
    <source>
        <dbReference type="EMBL" id="CCC10796.1"/>
    </source>
</evidence>
<keyword evidence="4" id="KW-0479">Metal-binding</keyword>
<evidence type="ECO:0000256" key="2">
    <source>
        <dbReference type="ARBA" id="ARBA00010617"/>
    </source>
</evidence>
<dbReference type="PANTHER" id="PTHR24305:SF166">
    <property type="entry name" value="CYTOCHROME P450 12A4, MITOCHONDRIAL-RELATED"/>
    <property type="match status" value="1"/>
</dbReference>
<dbReference type="Pfam" id="PF00067">
    <property type="entry name" value="p450"/>
    <property type="match status" value="1"/>
</dbReference>
<comment type="pathway">
    <text evidence="1">Antibiotic biosynthesis.</text>
</comment>
<evidence type="ECO:0000256" key="7">
    <source>
        <dbReference type="SAM" id="MobiDB-lite"/>
    </source>
</evidence>
<comment type="similarity">
    <text evidence="2">Belongs to the cytochrome P450 family.</text>
</comment>
<dbReference type="HOGENOM" id="CLU_001570_25_2_1"/>
<evidence type="ECO:0000256" key="6">
    <source>
        <dbReference type="ARBA" id="ARBA00023194"/>
    </source>
</evidence>
<dbReference type="GO" id="GO:0005506">
    <property type="term" value="F:iron ion binding"/>
    <property type="evidence" value="ECO:0007669"/>
    <property type="project" value="InterPro"/>
</dbReference>
<evidence type="ECO:0000313" key="10">
    <source>
        <dbReference type="Proteomes" id="UP000001881"/>
    </source>
</evidence>
<dbReference type="PRINTS" id="PR00463">
    <property type="entry name" value="EP450I"/>
</dbReference>
<dbReference type="OrthoDB" id="1470350at2759"/>
<protein>
    <submittedName>
        <fullName evidence="9">WGS project CABT00000000 data, contig 2.14</fullName>
    </submittedName>
</protein>
<dbReference type="KEGG" id="smp:10803761"/>
<dbReference type="eggNOG" id="KOG0158">
    <property type="taxonomic scope" value="Eukaryota"/>
</dbReference>
<dbReference type="PANTHER" id="PTHR24305">
    <property type="entry name" value="CYTOCHROME P450"/>
    <property type="match status" value="1"/>
</dbReference>
<keyword evidence="5" id="KW-0408">Iron</keyword>
<dbReference type="InParanoid" id="F7VZ49"/>